<dbReference type="AlphaFoldDB" id="A0A0A9AQ21"/>
<accession>A0A0A9AQ21</accession>
<reference evidence="1" key="2">
    <citation type="journal article" date="2015" name="Data Brief">
        <title>Shoot transcriptome of the giant reed, Arundo donax.</title>
        <authorList>
            <person name="Barrero R.A."/>
            <person name="Guerrero F.D."/>
            <person name="Moolhuijzen P."/>
            <person name="Goolsby J.A."/>
            <person name="Tidwell J."/>
            <person name="Bellgard S.E."/>
            <person name="Bellgard M.I."/>
        </authorList>
    </citation>
    <scope>NUCLEOTIDE SEQUENCE</scope>
    <source>
        <tissue evidence="1">Shoot tissue taken approximately 20 cm above the soil surface</tissue>
    </source>
</reference>
<organism evidence="1">
    <name type="scientific">Arundo donax</name>
    <name type="common">Giant reed</name>
    <name type="synonym">Donax arundinaceus</name>
    <dbReference type="NCBI Taxonomy" id="35708"/>
    <lineage>
        <taxon>Eukaryota</taxon>
        <taxon>Viridiplantae</taxon>
        <taxon>Streptophyta</taxon>
        <taxon>Embryophyta</taxon>
        <taxon>Tracheophyta</taxon>
        <taxon>Spermatophyta</taxon>
        <taxon>Magnoliopsida</taxon>
        <taxon>Liliopsida</taxon>
        <taxon>Poales</taxon>
        <taxon>Poaceae</taxon>
        <taxon>PACMAD clade</taxon>
        <taxon>Arundinoideae</taxon>
        <taxon>Arundineae</taxon>
        <taxon>Arundo</taxon>
    </lineage>
</organism>
<evidence type="ECO:0000313" key="1">
    <source>
        <dbReference type="EMBL" id="JAD51020.1"/>
    </source>
</evidence>
<name>A0A0A9AQ21_ARUDO</name>
<dbReference type="EMBL" id="GBRH01246875">
    <property type="protein sequence ID" value="JAD51020.1"/>
    <property type="molecule type" value="Transcribed_RNA"/>
</dbReference>
<sequence>MFVVNFPCQCSFAHSTTSNNRHDFVCTLPICQHINQFIFLIFDITQSIIIRHQCPRKFGPSSQAFLVDFLKS</sequence>
<proteinExistence type="predicted"/>
<protein>
    <submittedName>
        <fullName evidence="1">Uncharacterized protein</fullName>
    </submittedName>
</protein>
<reference evidence="1" key="1">
    <citation type="submission" date="2014-09" db="EMBL/GenBank/DDBJ databases">
        <authorList>
            <person name="Magalhaes I.L.F."/>
            <person name="Oliveira U."/>
            <person name="Santos F.R."/>
            <person name="Vidigal T.H.D.A."/>
            <person name="Brescovit A.D."/>
            <person name="Santos A.J."/>
        </authorList>
    </citation>
    <scope>NUCLEOTIDE SEQUENCE</scope>
    <source>
        <tissue evidence="1">Shoot tissue taken approximately 20 cm above the soil surface</tissue>
    </source>
</reference>